<evidence type="ECO:0000256" key="1">
    <source>
        <dbReference type="SAM" id="MobiDB-lite"/>
    </source>
</evidence>
<reference evidence="3" key="1">
    <citation type="submission" date="2019-12" db="EMBL/GenBank/DDBJ databases">
        <authorList>
            <person name="Scholes J."/>
        </authorList>
    </citation>
    <scope>NUCLEOTIDE SEQUENCE</scope>
</reference>
<protein>
    <recommendedName>
        <fullName evidence="2">Retrotransposon Copia-like N-terminal domain-containing protein</fullName>
    </recommendedName>
</protein>
<dbReference type="EMBL" id="CACSLK010034598">
    <property type="protein sequence ID" value="CAA0841895.1"/>
    <property type="molecule type" value="Genomic_DNA"/>
</dbReference>
<feature type="domain" description="Retrotransposon Copia-like N-terminal" evidence="2">
    <location>
        <begin position="31"/>
        <end position="78"/>
    </location>
</feature>
<dbReference type="Proteomes" id="UP001153555">
    <property type="component" value="Unassembled WGS sequence"/>
</dbReference>
<dbReference type="InterPro" id="IPR029472">
    <property type="entry name" value="Copia-like_N"/>
</dbReference>
<gene>
    <name evidence="3" type="ORF">SHERM_07770</name>
</gene>
<dbReference type="Pfam" id="PF14244">
    <property type="entry name" value="Retrotran_gag_3"/>
    <property type="match status" value="1"/>
</dbReference>
<evidence type="ECO:0000313" key="4">
    <source>
        <dbReference type="Proteomes" id="UP001153555"/>
    </source>
</evidence>
<feature type="region of interest" description="Disordered" evidence="1">
    <location>
        <begin position="1"/>
        <end position="20"/>
    </location>
</feature>
<name>A0A9N7RTT0_STRHE</name>
<dbReference type="OrthoDB" id="5544992at2759"/>
<sequence>MEHKQGNPWPLLNTNADSSSKMNASDPLILHGSDNPGMMLVSHQLTGNNFLPWRKSMIIALGAKNKLGFVTGEVPKPSFDDESYADWRKIDWMVLSWILNSLSKEIAETFISAESSKELWEEIGQRYGENNGPLKYKLQREINTLTQGNNTAMEYFGKLKKLWDELACVGPVQSCNCEKGKLAAQHEHDTKLIQFFMGLNDSYENLKGQIMMMEPLPTINKAYSMVLSAERQRNVQNLYGETGAMMART</sequence>
<dbReference type="PANTHER" id="PTHR37610">
    <property type="entry name" value="CCHC-TYPE DOMAIN-CONTAINING PROTEIN"/>
    <property type="match status" value="1"/>
</dbReference>
<proteinExistence type="predicted"/>
<evidence type="ECO:0000259" key="2">
    <source>
        <dbReference type="Pfam" id="PF14244"/>
    </source>
</evidence>
<comment type="caution">
    <text evidence="3">The sequence shown here is derived from an EMBL/GenBank/DDBJ whole genome shotgun (WGS) entry which is preliminary data.</text>
</comment>
<organism evidence="3 4">
    <name type="scientific">Striga hermonthica</name>
    <name type="common">Purple witchweed</name>
    <name type="synonym">Buchnera hermonthica</name>
    <dbReference type="NCBI Taxonomy" id="68872"/>
    <lineage>
        <taxon>Eukaryota</taxon>
        <taxon>Viridiplantae</taxon>
        <taxon>Streptophyta</taxon>
        <taxon>Embryophyta</taxon>
        <taxon>Tracheophyta</taxon>
        <taxon>Spermatophyta</taxon>
        <taxon>Magnoliopsida</taxon>
        <taxon>eudicotyledons</taxon>
        <taxon>Gunneridae</taxon>
        <taxon>Pentapetalae</taxon>
        <taxon>asterids</taxon>
        <taxon>lamiids</taxon>
        <taxon>Lamiales</taxon>
        <taxon>Orobanchaceae</taxon>
        <taxon>Buchnereae</taxon>
        <taxon>Striga</taxon>
    </lineage>
</organism>
<keyword evidence="4" id="KW-1185">Reference proteome</keyword>
<evidence type="ECO:0000313" key="3">
    <source>
        <dbReference type="EMBL" id="CAA0841895.1"/>
    </source>
</evidence>
<dbReference type="PANTHER" id="PTHR37610:SF40">
    <property type="entry name" value="OS01G0909600 PROTEIN"/>
    <property type="match status" value="1"/>
</dbReference>
<accession>A0A9N7RTT0</accession>
<dbReference type="AlphaFoldDB" id="A0A9N7RTT0"/>